<keyword evidence="2" id="KW-1185">Reference proteome</keyword>
<reference evidence="1" key="1">
    <citation type="submission" date="2020-09" db="EMBL/GenBank/DDBJ databases">
        <title>Genome-Enabled Discovery of Anthraquinone Biosynthesis in Senna tora.</title>
        <authorList>
            <person name="Kang S.-H."/>
            <person name="Pandey R.P."/>
            <person name="Lee C.-M."/>
            <person name="Sim J.-S."/>
            <person name="Jeong J.-T."/>
            <person name="Choi B.-S."/>
            <person name="Jung M."/>
            <person name="Ginzburg D."/>
            <person name="Zhao K."/>
            <person name="Won S.Y."/>
            <person name="Oh T.-J."/>
            <person name="Yu Y."/>
            <person name="Kim N.-H."/>
            <person name="Lee O.R."/>
            <person name="Lee T.-H."/>
            <person name="Bashyal P."/>
            <person name="Kim T.-S."/>
            <person name="Lee W.-H."/>
            <person name="Kawkins C."/>
            <person name="Kim C.-K."/>
            <person name="Kim J.S."/>
            <person name="Ahn B.O."/>
            <person name="Rhee S.Y."/>
            <person name="Sohng J.K."/>
        </authorList>
    </citation>
    <scope>NUCLEOTIDE SEQUENCE</scope>
    <source>
        <tissue evidence="1">Leaf</tissue>
    </source>
</reference>
<accession>A0A834X365</accession>
<protein>
    <submittedName>
        <fullName evidence="1">Uncharacterized protein</fullName>
    </submittedName>
</protein>
<dbReference type="EMBL" id="JAAIUW010000003">
    <property type="protein sequence ID" value="KAF7837486.1"/>
    <property type="molecule type" value="Genomic_DNA"/>
</dbReference>
<gene>
    <name evidence="1" type="ORF">G2W53_005968</name>
</gene>
<evidence type="ECO:0000313" key="1">
    <source>
        <dbReference type="EMBL" id="KAF7837486.1"/>
    </source>
</evidence>
<organism evidence="1 2">
    <name type="scientific">Senna tora</name>
    <dbReference type="NCBI Taxonomy" id="362788"/>
    <lineage>
        <taxon>Eukaryota</taxon>
        <taxon>Viridiplantae</taxon>
        <taxon>Streptophyta</taxon>
        <taxon>Embryophyta</taxon>
        <taxon>Tracheophyta</taxon>
        <taxon>Spermatophyta</taxon>
        <taxon>Magnoliopsida</taxon>
        <taxon>eudicotyledons</taxon>
        <taxon>Gunneridae</taxon>
        <taxon>Pentapetalae</taxon>
        <taxon>rosids</taxon>
        <taxon>fabids</taxon>
        <taxon>Fabales</taxon>
        <taxon>Fabaceae</taxon>
        <taxon>Caesalpinioideae</taxon>
        <taxon>Cassia clade</taxon>
        <taxon>Senna</taxon>
    </lineage>
</organism>
<proteinExistence type="predicted"/>
<name>A0A834X365_9FABA</name>
<comment type="caution">
    <text evidence="1">The sequence shown here is derived from an EMBL/GenBank/DDBJ whole genome shotgun (WGS) entry which is preliminary data.</text>
</comment>
<sequence>MGHNYSFVQSEKMEEKKAL</sequence>
<evidence type="ECO:0000313" key="2">
    <source>
        <dbReference type="Proteomes" id="UP000634136"/>
    </source>
</evidence>
<dbReference type="Proteomes" id="UP000634136">
    <property type="component" value="Unassembled WGS sequence"/>
</dbReference>
<dbReference type="AlphaFoldDB" id="A0A834X365"/>